<organism evidence="2 3">
    <name type="scientific">Cochliobolus carbonum (strain 26-R-13)</name>
    <name type="common">Maize leaf spot fungus</name>
    <name type="synonym">Bipolaris zeicola</name>
    <dbReference type="NCBI Taxonomy" id="930089"/>
    <lineage>
        <taxon>Eukaryota</taxon>
        <taxon>Fungi</taxon>
        <taxon>Dikarya</taxon>
        <taxon>Ascomycota</taxon>
        <taxon>Pezizomycotina</taxon>
        <taxon>Dothideomycetes</taxon>
        <taxon>Pleosporomycetidae</taxon>
        <taxon>Pleosporales</taxon>
        <taxon>Pleosporineae</taxon>
        <taxon>Pleosporaceae</taxon>
        <taxon>Bipolaris</taxon>
    </lineage>
</organism>
<sequence length="62" mass="6974">MNVPKLPQSESDEISLDQAQAKSLRQHGGAGVHAHQGFIWALVQELELRTTNRQLHAQLELF</sequence>
<evidence type="ECO:0000256" key="1">
    <source>
        <dbReference type="SAM" id="MobiDB-lite"/>
    </source>
</evidence>
<evidence type="ECO:0000313" key="3">
    <source>
        <dbReference type="Proteomes" id="UP000053841"/>
    </source>
</evidence>
<dbReference type="EMBL" id="KI964579">
    <property type="protein sequence ID" value="EUC35146.1"/>
    <property type="molecule type" value="Genomic_DNA"/>
</dbReference>
<dbReference type="RefSeq" id="XP_007710488.1">
    <property type="nucleotide sequence ID" value="XM_007712298.1"/>
</dbReference>
<dbReference type="AlphaFoldDB" id="W6YUF6"/>
<dbReference type="Proteomes" id="UP000053841">
    <property type="component" value="Unassembled WGS sequence"/>
</dbReference>
<dbReference type="GeneID" id="19148016"/>
<keyword evidence="3" id="KW-1185">Reference proteome</keyword>
<feature type="region of interest" description="Disordered" evidence="1">
    <location>
        <begin position="1"/>
        <end position="28"/>
    </location>
</feature>
<accession>W6YUF6</accession>
<reference evidence="2 3" key="1">
    <citation type="journal article" date="2013" name="PLoS Genet.">
        <title>Comparative genome structure, secondary metabolite, and effector coding capacity across Cochliobolus pathogens.</title>
        <authorList>
            <person name="Condon B.J."/>
            <person name="Leng Y."/>
            <person name="Wu D."/>
            <person name="Bushley K.E."/>
            <person name="Ohm R.A."/>
            <person name="Otillar R."/>
            <person name="Martin J."/>
            <person name="Schackwitz W."/>
            <person name="Grimwood J."/>
            <person name="MohdZainudin N."/>
            <person name="Xue C."/>
            <person name="Wang R."/>
            <person name="Manning V.A."/>
            <person name="Dhillon B."/>
            <person name="Tu Z.J."/>
            <person name="Steffenson B.J."/>
            <person name="Salamov A."/>
            <person name="Sun H."/>
            <person name="Lowry S."/>
            <person name="LaButti K."/>
            <person name="Han J."/>
            <person name="Copeland A."/>
            <person name="Lindquist E."/>
            <person name="Barry K."/>
            <person name="Schmutz J."/>
            <person name="Baker S.E."/>
            <person name="Ciuffetti L.M."/>
            <person name="Grigoriev I.V."/>
            <person name="Zhong S."/>
            <person name="Turgeon B.G."/>
        </authorList>
    </citation>
    <scope>NUCLEOTIDE SEQUENCE [LARGE SCALE GENOMIC DNA]</scope>
    <source>
        <strain evidence="2 3">26-R-13</strain>
    </source>
</reference>
<proteinExistence type="predicted"/>
<protein>
    <submittedName>
        <fullName evidence="2">Uncharacterized protein</fullName>
    </submittedName>
</protein>
<name>W6YUF6_COCC2</name>
<dbReference type="HOGENOM" id="CLU_2903881_0_0_1"/>
<evidence type="ECO:0000313" key="2">
    <source>
        <dbReference type="EMBL" id="EUC35146.1"/>
    </source>
</evidence>
<dbReference type="KEGG" id="bze:COCCADRAFT_3548"/>
<gene>
    <name evidence="2" type="ORF">COCCADRAFT_3548</name>
</gene>